<dbReference type="Gene3D" id="2.30.42.10">
    <property type="match status" value="1"/>
</dbReference>
<feature type="active site" description="Nucleophile" evidence="8">
    <location>
        <position position="1011"/>
    </location>
</feature>
<dbReference type="InterPro" id="IPR028204">
    <property type="entry name" value="Tricorn_C1"/>
</dbReference>
<comment type="function">
    <text evidence="7">Degrades oligopeptides.</text>
</comment>
<dbReference type="InterPro" id="IPR012393">
    <property type="entry name" value="Tricorn_protease"/>
</dbReference>
<feature type="transmembrane region" description="Helical" evidence="9">
    <location>
        <begin position="12"/>
        <end position="31"/>
    </location>
</feature>
<evidence type="ECO:0000256" key="3">
    <source>
        <dbReference type="ARBA" id="ARBA00022490"/>
    </source>
</evidence>
<reference evidence="13" key="1">
    <citation type="submission" date="2016-11" db="EMBL/GenBank/DDBJ databases">
        <authorList>
            <person name="Varghese N."/>
            <person name="Submissions S."/>
        </authorList>
    </citation>
    <scope>NUCLEOTIDE SEQUENCE [LARGE SCALE GENOMIC DNA]</scope>
    <source>
        <strain evidence="13">DSM 26884</strain>
    </source>
</reference>
<dbReference type="InterPro" id="IPR036034">
    <property type="entry name" value="PDZ_sf"/>
</dbReference>
<dbReference type="InterPro" id="IPR005151">
    <property type="entry name" value="Tail-specific_protease"/>
</dbReference>
<dbReference type="Pfam" id="PF14684">
    <property type="entry name" value="Tricorn_C1"/>
    <property type="match status" value="1"/>
</dbReference>
<evidence type="ECO:0000256" key="5">
    <source>
        <dbReference type="ARBA" id="ARBA00022801"/>
    </source>
</evidence>
<keyword evidence="6 7" id="KW-0720">Serine protease</keyword>
<dbReference type="SUPFAM" id="SSF69304">
    <property type="entry name" value="Tricorn protease N-terminal domain"/>
    <property type="match status" value="1"/>
</dbReference>
<evidence type="ECO:0000256" key="4">
    <source>
        <dbReference type="ARBA" id="ARBA00022670"/>
    </source>
</evidence>
<feature type="active site" description="Charge relay system" evidence="8">
    <location>
        <position position="1068"/>
    </location>
</feature>
<dbReference type="EC" id="3.4.21.-" evidence="7"/>
<dbReference type="Gene3D" id="3.90.226.10">
    <property type="entry name" value="2-enoyl-CoA Hydratase, Chain A, domain 1"/>
    <property type="match status" value="1"/>
</dbReference>
<evidence type="ECO:0000256" key="8">
    <source>
        <dbReference type="PIRSR" id="PIRSR036421-1"/>
    </source>
</evidence>
<evidence type="ECO:0000256" key="7">
    <source>
        <dbReference type="PIRNR" id="PIRNR036421"/>
    </source>
</evidence>
<keyword evidence="9" id="KW-0472">Membrane</keyword>
<keyword evidence="9" id="KW-1133">Transmembrane helix</keyword>
<dbReference type="PANTHER" id="PTHR43253">
    <property type="entry name" value="TRICORN PROTEASE HOMOLOG 2-RELATED"/>
    <property type="match status" value="1"/>
</dbReference>
<evidence type="ECO:0000259" key="11">
    <source>
        <dbReference type="Pfam" id="PF14684"/>
    </source>
</evidence>
<accession>A0A1M6LJF1</accession>
<dbReference type="eggNOG" id="COG0793">
    <property type="taxonomic scope" value="Bacteria"/>
</dbReference>
<evidence type="ECO:0000259" key="10">
    <source>
        <dbReference type="Pfam" id="PF03572"/>
    </source>
</evidence>
<evidence type="ECO:0000256" key="9">
    <source>
        <dbReference type="SAM" id="Phobius"/>
    </source>
</evidence>
<dbReference type="InterPro" id="IPR011042">
    <property type="entry name" value="6-blade_b-propeller_TolB-like"/>
</dbReference>
<keyword evidence="4 7" id="KW-0645">Protease</keyword>
<evidence type="ECO:0000313" key="13">
    <source>
        <dbReference type="Proteomes" id="UP000184192"/>
    </source>
</evidence>
<dbReference type="PIRSF" id="PIRSF036421">
    <property type="entry name" value="Tricorn_protease"/>
    <property type="match status" value="1"/>
</dbReference>
<keyword evidence="3 7" id="KW-0963">Cytoplasm</keyword>
<evidence type="ECO:0000313" key="12">
    <source>
        <dbReference type="EMBL" id="SHJ71312.1"/>
    </source>
</evidence>
<sequence>MQIPANIQKAKISFNITVYFLYIYNLIAYICTNTHLNILMKKILAYIALGFTAITGYAATPLWMRDLQISPDGTEIVFCYKGDIYKVPAKGGTATQLTTQDSYECTPIWSPDGKQIAFASDRNGNFDLFVMPANGGTAQRLTTHSSNELPSAFTPDGKYILFSASIQDPATSALFPAASMTELYKVPTTGGRTLQVLGTPAEAVCFDKSGNRFFYQDRKGGENEWRKHHTSSITRDVWMCDVKTGKHTNLTNHAGEDRNPILAPDGETVYFLSERDGSSFNVYTFPLSQPQSVKAVTSFKTHPVRFLSMSNDGTLCYGYDGEIYTQQAGSTPRKINVEIIRDDQPQIANLKYTDKATSATLSPDGKQIAFIVRGEVFVTSADYVTTKQITRTAARESNLSFAPDNRTLAYDSERNGNLQIYLAKIVREEDPNFPNATLIKEEPLLPSTTIERSHPQFSPDGKELAFIENRNRLMVFNLETKKLRRITDGSTWYSTGGGFDYAWSPDSKWFTLEFIGNKHDPYSDIGLVSAQGDSEIINLTNSGYSSGSPSFVLDGNAILFVTERYGMRAHASWGSLDDAMLVFLNQDAYDKFSLSKEDYELYKAATTDRKKTEEKDSSKVKDIMVELKNIEDRIVRLTPNSSEMGSAILDKDGKTLYYLASTKGGRNLWKMDLRKQETKLLHKIDAGWASMEMDKEGKNLFILNGKNMQKMNLASDELKPVKYLAQLKLDLAAEREYMFDHVYKQQQKRFYNTSMHGVDWDAMSAAYRKFLPHINNNYDFSEMLSEWLGELNVSHTGGRFYPDSQSEPTASMGLLFDWNYQGKGMLIAEVLEKGPFDKADTKVKAGAIIEKIDGTEITPETDYYTLLNDKAKKKTLVSLYNAKTKERWEEVVIPIKDSELNQLLYERWVKQRATDVDKWSGGRLGYVHIKSMGDDSFRSIYSDILGKYNNREGIVIDTRFNGGGRLHEDIEILFSGEKYFTQVVRGRESCDMPSRRWNKPSIMLMCEANYSNAHGTPWVYSHQKLGKLVGMPVPGTMTSVSWERLQDPTLVFGIPVVGYRLPDGSYLENTQLEPDVKVANSPETIIKGEDTQLKTAVEELLKQLH</sequence>
<dbReference type="Pfam" id="PF26550">
    <property type="entry name" value="Tricorn_2nd"/>
    <property type="match status" value="1"/>
</dbReference>
<dbReference type="Gene3D" id="3.30.750.44">
    <property type="match status" value="1"/>
</dbReference>
<feature type="domain" description="Tail specific protease" evidence="10">
    <location>
        <begin position="923"/>
        <end position="1078"/>
    </location>
</feature>
<evidence type="ECO:0000256" key="6">
    <source>
        <dbReference type="ARBA" id="ARBA00022825"/>
    </source>
</evidence>
<dbReference type="CDD" id="cd07562">
    <property type="entry name" value="Peptidase_S41_TRI"/>
    <property type="match status" value="1"/>
</dbReference>
<dbReference type="AlphaFoldDB" id="A0A1M6LJF1"/>
<dbReference type="eggNOG" id="COG4946">
    <property type="taxonomic scope" value="Bacteria"/>
</dbReference>
<dbReference type="SUPFAM" id="SSF50156">
    <property type="entry name" value="PDZ domain-like"/>
    <property type="match status" value="1"/>
</dbReference>
<protein>
    <recommendedName>
        <fullName evidence="7">Tricorn protease homolog</fullName>
        <ecNumber evidence="7">3.4.21.-</ecNumber>
    </recommendedName>
</protein>
<dbReference type="SUPFAM" id="SSF52096">
    <property type="entry name" value="ClpP/crotonase"/>
    <property type="match status" value="1"/>
</dbReference>
<comment type="similarity">
    <text evidence="2 7">Belongs to the peptidase S41B family.</text>
</comment>
<organism evidence="12 13">
    <name type="scientific">Bacteroides stercorirosoris</name>
    <dbReference type="NCBI Taxonomy" id="871324"/>
    <lineage>
        <taxon>Bacteria</taxon>
        <taxon>Pseudomonadati</taxon>
        <taxon>Bacteroidota</taxon>
        <taxon>Bacteroidia</taxon>
        <taxon>Bacteroidales</taxon>
        <taxon>Bacteroidaceae</taxon>
        <taxon>Bacteroides</taxon>
    </lineage>
</organism>
<dbReference type="EMBL" id="FQZN01000049">
    <property type="protein sequence ID" value="SHJ71312.1"/>
    <property type="molecule type" value="Genomic_DNA"/>
</dbReference>
<dbReference type="Gene3D" id="2.120.10.60">
    <property type="entry name" value="Tricorn protease N-terminal domain"/>
    <property type="match status" value="1"/>
</dbReference>
<dbReference type="GO" id="GO:0005737">
    <property type="term" value="C:cytoplasm"/>
    <property type="evidence" value="ECO:0007669"/>
    <property type="project" value="UniProtKB-SubCell"/>
</dbReference>
<dbReference type="SUPFAM" id="SSF82171">
    <property type="entry name" value="DPP6 N-terminal domain-like"/>
    <property type="match status" value="2"/>
</dbReference>
<gene>
    <name evidence="12" type="ORF">SAMN05444350_14923</name>
</gene>
<keyword evidence="5 7" id="KW-0378">Hydrolase</keyword>
<dbReference type="PANTHER" id="PTHR43253:SF1">
    <property type="entry name" value="TRICORN PROTEASE HOMOLOG 2-RELATED"/>
    <property type="match status" value="1"/>
</dbReference>
<dbReference type="GO" id="GO:0006508">
    <property type="term" value="P:proteolysis"/>
    <property type="evidence" value="ECO:0007669"/>
    <property type="project" value="UniProtKB-UniRule"/>
</dbReference>
<proteinExistence type="inferred from homology"/>
<keyword evidence="9" id="KW-0812">Transmembrane</keyword>
<dbReference type="Proteomes" id="UP000184192">
    <property type="component" value="Unassembled WGS sequence"/>
</dbReference>
<keyword evidence="13" id="KW-1185">Reference proteome</keyword>
<feature type="transmembrane region" description="Helical" evidence="9">
    <location>
        <begin position="43"/>
        <end position="64"/>
    </location>
</feature>
<dbReference type="Pfam" id="PF03572">
    <property type="entry name" value="Peptidase_S41"/>
    <property type="match status" value="1"/>
</dbReference>
<feature type="active site" description="Charge relay system" evidence="8">
    <location>
        <position position="795"/>
    </location>
</feature>
<comment type="subcellular location">
    <subcellularLocation>
        <location evidence="1 7">Cytoplasm</location>
    </subcellularLocation>
</comment>
<evidence type="ECO:0000256" key="2">
    <source>
        <dbReference type="ARBA" id="ARBA00008524"/>
    </source>
</evidence>
<name>A0A1M6LJF1_9BACE</name>
<dbReference type="Gene3D" id="2.120.10.30">
    <property type="entry name" value="TolB, C-terminal domain"/>
    <property type="match status" value="2"/>
</dbReference>
<dbReference type="InterPro" id="IPR029045">
    <property type="entry name" value="ClpP/crotonase-like_dom_sf"/>
</dbReference>
<feature type="domain" description="Tricorn protease C1" evidence="11">
    <location>
        <begin position="732"/>
        <end position="789"/>
    </location>
</feature>
<dbReference type="GO" id="GO:0008236">
    <property type="term" value="F:serine-type peptidase activity"/>
    <property type="evidence" value="ECO:0007669"/>
    <property type="project" value="UniProtKB-UniRule"/>
</dbReference>
<dbReference type="Pfam" id="PF26549">
    <property type="entry name" value="Tricorn_N"/>
    <property type="match status" value="1"/>
</dbReference>
<evidence type="ECO:0000256" key="1">
    <source>
        <dbReference type="ARBA" id="ARBA00004496"/>
    </source>
</evidence>